<dbReference type="Pfam" id="PF05960">
    <property type="entry name" value="DUF885"/>
    <property type="match status" value="1"/>
</dbReference>
<keyword evidence="3" id="KW-1185">Reference proteome</keyword>
<reference evidence="2" key="1">
    <citation type="submission" date="2020-08" db="EMBL/GenBank/DDBJ databases">
        <title>Pontibacter sp. SD6 16S ribosomal RNA gene Genome sequencing and assembly.</title>
        <authorList>
            <person name="Kang M."/>
        </authorList>
    </citation>
    <scope>NUCLEOTIDE SEQUENCE</scope>
    <source>
        <strain evidence="2">SD6</strain>
    </source>
</reference>
<evidence type="ECO:0000313" key="3">
    <source>
        <dbReference type="Proteomes" id="UP000603640"/>
    </source>
</evidence>
<organism evidence="2 3">
    <name type="scientific">Pontibacter cellulosilyticus</name>
    <dbReference type="NCBI Taxonomy" id="1720253"/>
    <lineage>
        <taxon>Bacteria</taxon>
        <taxon>Pseudomonadati</taxon>
        <taxon>Bacteroidota</taxon>
        <taxon>Cytophagia</taxon>
        <taxon>Cytophagales</taxon>
        <taxon>Hymenobacteraceae</taxon>
        <taxon>Pontibacter</taxon>
    </lineage>
</organism>
<protein>
    <submittedName>
        <fullName evidence="2">DUF885 domain-containing protein</fullName>
    </submittedName>
</protein>
<dbReference type="EMBL" id="JACRVF010000001">
    <property type="protein sequence ID" value="MBC5991275.1"/>
    <property type="molecule type" value="Genomic_DNA"/>
</dbReference>
<name>A0A923N1S9_9BACT</name>
<dbReference type="Proteomes" id="UP000603640">
    <property type="component" value="Unassembled WGS sequence"/>
</dbReference>
<accession>A0A923N1S9</accession>
<keyword evidence="1" id="KW-0732">Signal</keyword>
<dbReference type="InterPro" id="IPR010281">
    <property type="entry name" value="DUF885"/>
</dbReference>
<feature type="chain" id="PRO_5038059542" evidence="1">
    <location>
        <begin position="28"/>
        <end position="442"/>
    </location>
</feature>
<evidence type="ECO:0000256" key="1">
    <source>
        <dbReference type="SAM" id="SignalP"/>
    </source>
</evidence>
<gene>
    <name evidence="2" type="ORF">H8S84_00340</name>
</gene>
<feature type="signal peptide" evidence="1">
    <location>
        <begin position="1"/>
        <end position="27"/>
    </location>
</feature>
<dbReference type="AlphaFoldDB" id="A0A923N1S9"/>
<dbReference type="PANTHER" id="PTHR33361:SF2">
    <property type="entry name" value="DUF885 DOMAIN-CONTAINING PROTEIN"/>
    <property type="match status" value="1"/>
</dbReference>
<sequence length="442" mass="51985">MAASKIYTWLLCLPLLFLLSRSQPASNQDQKLQALLQNFAIGYRALNMPGVTLSYIDRLERIQDTQGLVKQEQLFKQAAADAKEIDPTKLTGKYKVYYRQLLYELDLNQRRIALEKKFKQQAKQPPTADGILYQPLGKEFYTYWLQEYLSLPVTPDELKAFGMQEVQNVKQQIRQVRRQLGYANDSAGFYTHLNSSRFILTKEKEIISRYQQKYEIVMQHLPKLFLVTDIRPLYFTKIADADKDSPPGVYAPHNTTFLFNFYRQRHNTRSMDFLLLHEGVPGHHYQSERRRQLNSENPMGNLFWYFAYSEGWAAYTEELGQELGLYQTPYEYLGKLEWDLVRSARVVMDVGLNYDGWTKEQAMAFWKEHIPNQDDIAQREIDRMLRWPVQVHTYKVGADFILKQLQQEKQQKGSDFDIRAFHEAFLKYGPLPLVVLVEEERG</sequence>
<proteinExistence type="predicted"/>
<comment type="caution">
    <text evidence="2">The sequence shown here is derived from an EMBL/GenBank/DDBJ whole genome shotgun (WGS) entry which is preliminary data.</text>
</comment>
<dbReference type="PANTHER" id="PTHR33361">
    <property type="entry name" value="GLR0591 PROTEIN"/>
    <property type="match status" value="1"/>
</dbReference>
<dbReference type="RefSeq" id="WP_187065287.1">
    <property type="nucleotide sequence ID" value="NZ_JACRVF010000001.1"/>
</dbReference>
<evidence type="ECO:0000313" key="2">
    <source>
        <dbReference type="EMBL" id="MBC5991275.1"/>
    </source>
</evidence>